<protein>
    <submittedName>
        <fullName evidence="1">Uncharacterized protein</fullName>
    </submittedName>
</protein>
<dbReference type="Proteomes" id="UP000077202">
    <property type="component" value="Unassembled WGS sequence"/>
</dbReference>
<dbReference type="AlphaFoldDB" id="A0A176WLA6"/>
<evidence type="ECO:0000313" key="2">
    <source>
        <dbReference type="Proteomes" id="UP000077202"/>
    </source>
</evidence>
<keyword evidence="2" id="KW-1185">Reference proteome</keyword>
<comment type="caution">
    <text evidence="1">The sequence shown here is derived from an EMBL/GenBank/DDBJ whole genome shotgun (WGS) entry which is preliminary data.</text>
</comment>
<dbReference type="EMBL" id="LVLJ01000695">
    <property type="protein sequence ID" value="OAE33016.1"/>
    <property type="molecule type" value="Genomic_DNA"/>
</dbReference>
<reference evidence="1" key="1">
    <citation type="submission" date="2016-03" db="EMBL/GenBank/DDBJ databases">
        <title>Mechanisms controlling the formation of the plant cell surface in tip-growing cells are functionally conserved among land plants.</title>
        <authorList>
            <person name="Honkanen S."/>
            <person name="Jones V.A."/>
            <person name="Morieri G."/>
            <person name="Champion C."/>
            <person name="Hetherington A.J."/>
            <person name="Kelly S."/>
            <person name="Saint-Marcoux D."/>
            <person name="Proust H."/>
            <person name="Prescott H."/>
            <person name="Dolan L."/>
        </authorList>
    </citation>
    <scope>NUCLEOTIDE SEQUENCE [LARGE SCALE GENOMIC DNA]</scope>
    <source>
        <tissue evidence="1">Whole gametophyte</tissue>
    </source>
</reference>
<evidence type="ECO:0000313" key="1">
    <source>
        <dbReference type="EMBL" id="OAE33016.1"/>
    </source>
</evidence>
<gene>
    <name evidence="1" type="ORF">AXG93_1913s1180</name>
</gene>
<accession>A0A176WLA6</accession>
<proteinExistence type="predicted"/>
<organism evidence="1 2">
    <name type="scientific">Marchantia polymorpha subsp. ruderalis</name>
    <dbReference type="NCBI Taxonomy" id="1480154"/>
    <lineage>
        <taxon>Eukaryota</taxon>
        <taxon>Viridiplantae</taxon>
        <taxon>Streptophyta</taxon>
        <taxon>Embryophyta</taxon>
        <taxon>Marchantiophyta</taxon>
        <taxon>Marchantiopsida</taxon>
        <taxon>Marchantiidae</taxon>
        <taxon>Marchantiales</taxon>
        <taxon>Marchantiaceae</taxon>
        <taxon>Marchantia</taxon>
    </lineage>
</organism>
<sequence>MATEECTETLDQMADKKVAHLHEILRIGFTEANGESFPSTILESWGSGLRNFNGNDRDIHRRHYESCIPYRSFLCLGRNFRNENMNFDGLIGIRWKV</sequence>
<name>A0A176WLA6_MARPO</name>